<evidence type="ECO:0000256" key="1">
    <source>
        <dbReference type="SAM" id="MobiDB-lite"/>
    </source>
</evidence>
<dbReference type="Gene3D" id="1.10.10.10">
    <property type="entry name" value="Winged helix-like DNA-binding domain superfamily/Winged helix DNA-binding domain"/>
    <property type="match status" value="1"/>
</dbReference>
<name>A0A839Y632_9ACTN</name>
<dbReference type="InterPro" id="IPR005561">
    <property type="entry name" value="ANTAR"/>
</dbReference>
<evidence type="ECO:0000313" key="3">
    <source>
        <dbReference type="EMBL" id="MBB3678638.1"/>
    </source>
</evidence>
<feature type="region of interest" description="Disordered" evidence="1">
    <location>
        <begin position="83"/>
        <end position="112"/>
    </location>
</feature>
<proteinExistence type="predicted"/>
<dbReference type="AlphaFoldDB" id="A0A839Y632"/>
<dbReference type="GO" id="GO:0003723">
    <property type="term" value="F:RNA binding"/>
    <property type="evidence" value="ECO:0007669"/>
    <property type="project" value="InterPro"/>
</dbReference>
<dbReference type="SUPFAM" id="SSF52172">
    <property type="entry name" value="CheY-like"/>
    <property type="match status" value="1"/>
</dbReference>
<protein>
    <recommendedName>
        <fullName evidence="2">ANTAR domain-containing protein</fullName>
    </recommendedName>
</protein>
<dbReference type="Proteomes" id="UP000580718">
    <property type="component" value="Unassembled WGS sequence"/>
</dbReference>
<dbReference type="PROSITE" id="PS50921">
    <property type="entry name" value="ANTAR"/>
    <property type="match status" value="1"/>
</dbReference>
<dbReference type="Pfam" id="PF03861">
    <property type="entry name" value="ANTAR"/>
    <property type="match status" value="1"/>
</dbReference>
<dbReference type="EMBL" id="JACIBU010000002">
    <property type="protein sequence ID" value="MBB3678638.1"/>
    <property type="molecule type" value="Genomic_DNA"/>
</dbReference>
<feature type="domain" description="ANTAR" evidence="2">
    <location>
        <begin position="117"/>
        <end position="178"/>
    </location>
</feature>
<comment type="caution">
    <text evidence="3">The sequence shown here is derived from an EMBL/GenBank/DDBJ whole genome shotgun (WGS) entry which is preliminary data.</text>
</comment>
<sequence>MKPTVQPSPALSPALLPEDVLRAPSGRPAVLVVRTARGWTVLGADPGTGWVVAAGENVEGVEALSLVEAMSLADLVAAELGATPEPGREARRAARTTTAATDPDEDTAPVDPRDEEIAGLRRTVGQLEHALAARVSIERAIGVLAERHGTTPREAFEELRRQARSQGRPAQELAAEVLDELPARAAVPGQRSSSGAGGPAPTVLPAPEPRPSGNGSPRRVQRQPRRTGGGDTVPGAPR</sequence>
<evidence type="ECO:0000313" key="4">
    <source>
        <dbReference type="Proteomes" id="UP000580718"/>
    </source>
</evidence>
<gene>
    <name evidence="3" type="ORF">FHX36_004427</name>
</gene>
<accession>A0A839Y632</accession>
<feature type="region of interest" description="Disordered" evidence="1">
    <location>
        <begin position="178"/>
        <end position="238"/>
    </location>
</feature>
<dbReference type="RefSeq" id="WP_183514371.1">
    <property type="nucleotide sequence ID" value="NZ_JACIBU010000002.1"/>
</dbReference>
<evidence type="ECO:0000259" key="2">
    <source>
        <dbReference type="PROSITE" id="PS50921"/>
    </source>
</evidence>
<organism evidence="3 4">
    <name type="scientific">Modestobacter versicolor</name>
    <dbReference type="NCBI Taxonomy" id="429133"/>
    <lineage>
        <taxon>Bacteria</taxon>
        <taxon>Bacillati</taxon>
        <taxon>Actinomycetota</taxon>
        <taxon>Actinomycetes</taxon>
        <taxon>Geodermatophilales</taxon>
        <taxon>Geodermatophilaceae</taxon>
        <taxon>Modestobacter</taxon>
    </lineage>
</organism>
<reference evidence="3 4" key="1">
    <citation type="submission" date="2020-08" db="EMBL/GenBank/DDBJ databases">
        <title>Sequencing the genomes of 1000 actinobacteria strains.</title>
        <authorList>
            <person name="Klenk H.-P."/>
        </authorList>
    </citation>
    <scope>NUCLEOTIDE SEQUENCE [LARGE SCALE GENOMIC DNA]</scope>
    <source>
        <strain evidence="3 4">DSM 16678</strain>
    </source>
</reference>
<dbReference type="InterPro" id="IPR011006">
    <property type="entry name" value="CheY-like_superfamily"/>
</dbReference>
<dbReference type="InterPro" id="IPR036388">
    <property type="entry name" value="WH-like_DNA-bd_sf"/>
</dbReference>
<dbReference type="SMART" id="SM01012">
    <property type="entry name" value="ANTAR"/>
    <property type="match status" value="1"/>
</dbReference>